<proteinExistence type="predicted"/>
<dbReference type="GO" id="GO:0016740">
    <property type="term" value="F:transferase activity"/>
    <property type="evidence" value="ECO:0007669"/>
    <property type="project" value="UniProtKB-KW"/>
</dbReference>
<gene>
    <name evidence="1" type="ORF">HU137_02990</name>
</gene>
<dbReference type="EMBL" id="JACDZE010000001">
    <property type="protein sequence ID" value="MBA5628733.1"/>
    <property type="molecule type" value="Genomic_DNA"/>
</dbReference>
<name>A0A838ZRA0_9FLAO</name>
<reference evidence="1 2" key="1">
    <citation type="submission" date="2020-07" db="EMBL/GenBank/DDBJ databases">
        <title>Moheibacter lacus sp. nov., a member of the family Flavobacteriaceae isolated from freshwater lake sediment.</title>
        <authorList>
            <person name="Liu Y."/>
        </authorList>
    </citation>
    <scope>NUCLEOTIDE SEQUENCE [LARGE SCALE GENOMIC DNA]</scope>
    <source>
        <strain evidence="1 2">BDHS18</strain>
    </source>
</reference>
<keyword evidence="1" id="KW-0808">Transferase</keyword>
<dbReference type="Proteomes" id="UP000552241">
    <property type="component" value="Unassembled WGS sequence"/>
</dbReference>
<comment type="caution">
    <text evidence="1">The sequence shown here is derived from an EMBL/GenBank/DDBJ whole genome shotgun (WGS) entry which is preliminary data.</text>
</comment>
<dbReference type="AlphaFoldDB" id="A0A838ZRA0"/>
<dbReference type="InterPro" id="IPR016181">
    <property type="entry name" value="Acyl_CoA_acyltransferase"/>
</dbReference>
<sequence>MGFYIFAEMSQLQKIKRKNLDLEKYSRALNYSINYRIYAEHWYLDLLTDEQWECWIYGDYEVIMPVPLQFKFGIKFVLQPIYCQQLGVFYREEISDELFREFENKLHKYRVRAYHFNEENTERYQPEGEKRVNYVLDLNRPYDETFQNYSKHRRKDIRKSERLGVIIELAKNKNSFIELFKQYYSHIKRQVSESFLIKYTEVLMNKNKLVHYDVLNQERELIASQFFLDSGNRRICIGFARNKETENHNASAFVKNHLIEELSGQEFFLDFEGSMILEVAHFMEGFSPEKRHYTSYTNFSVKFSRR</sequence>
<organism evidence="1 2">
    <name type="scientific">Moheibacter lacus</name>
    <dbReference type="NCBI Taxonomy" id="2745851"/>
    <lineage>
        <taxon>Bacteria</taxon>
        <taxon>Pseudomonadati</taxon>
        <taxon>Bacteroidota</taxon>
        <taxon>Flavobacteriia</taxon>
        <taxon>Flavobacteriales</taxon>
        <taxon>Weeksellaceae</taxon>
        <taxon>Moheibacter</taxon>
    </lineage>
</organism>
<keyword evidence="2" id="KW-1185">Reference proteome</keyword>
<protein>
    <submittedName>
        <fullName evidence="1">Peptidoglycan bridge formation glycyltransferase FemA/FemB family protein</fullName>
    </submittedName>
</protein>
<evidence type="ECO:0000313" key="2">
    <source>
        <dbReference type="Proteomes" id="UP000552241"/>
    </source>
</evidence>
<dbReference type="SUPFAM" id="SSF55729">
    <property type="entry name" value="Acyl-CoA N-acyltransferases (Nat)"/>
    <property type="match status" value="1"/>
</dbReference>
<accession>A0A838ZRA0</accession>
<evidence type="ECO:0000313" key="1">
    <source>
        <dbReference type="EMBL" id="MBA5628733.1"/>
    </source>
</evidence>
<dbReference type="Gene3D" id="3.40.630.30">
    <property type="match status" value="1"/>
</dbReference>